<feature type="region of interest" description="Disordered" evidence="1">
    <location>
        <begin position="265"/>
        <end position="393"/>
    </location>
</feature>
<protein>
    <submittedName>
        <fullName evidence="2">Uncharacterized protein</fullName>
    </submittedName>
</protein>
<organism evidence="2 3">
    <name type="scientific">Umbelopsis vinacea</name>
    <dbReference type="NCBI Taxonomy" id="44442"/>
    <lineage>
        <taxon>Eukaryota</taxon>
        <taxon>Fungi</taxon>
        <taxon>Fungi incertae sedis</taxon>
        <taxon>Mucoromycota</taxon>
        <taxon>Mucoromycotina</taxon>
        <taxon>Umbelopsidomycetes</taxon>
        <taxon>Umbelopsidales</taxon>
        <taxon>Umbelopsidaceae</taxon>
        <taxon>Umbelopsis</taxon>
    </lineage>
</organism>
<evidence type="ECO:0000313" key="2">
    <source>
        <dbReference type="EMBL" id="KAG2177445.1"/>
    </source>
</evidence>
<keyword evidence="3" id="KW-1185">Reference proteome</keyword>
<evidence type="ECO:0000313" key="3">
    <source>
        <dbReference type="Proteomes" id="UP000612746"/>
    </source>
</evidence>
<accession>A0A8H7PPA9</accession>
<feature type="compositionally biased region" description="Polar residues" evidence="1">
    <location>
        <begin position="9"/>
        <end position="22"/>
    </location>
</feature>
<sequence length="599" mass="65561">MYGPAFATRLSTTQPSPFQPNRASLSPISPEELSSAAARMISLCRLNPYLAVQPIQVSEDLRKRFRTSLREGCDHAFAASEKRKSSFGSAFQALSMQSMREEPTPLPNGSWSHAMLWVQDKLLVRVNNGSADRSPYDIDSNELLAVLILVQGFLKAHGSNDTLYPGDQPASSAHQNTKPQMIRTSRSSNHSLDTHHSRTPESTNSSTIATPPSSGGYVPSSFALSNKSSASNISSITNVTPVVSFSTPPQLSLMLFSNQNPSIHTTDSVSISDNDSIAHSEPVSISRSQSRPESCHSGSFGSTLSADHEPRPVSVPIGHHRRGSPVSSDPLSSSLSLLSSSLPASSALSYPTNQKTGGVRRPVNAMGRQHQRSRSSVDSLSKLLPPVTPEPSESKVTTAWFNVGEELQEKSVYLGQVSEGVTLVVIYDPPKQPNPSLRPRHLAKLQSQLRVNLADFSSFLLTKEQTHFSMLSVLTNYPGLVHFVYMDGTGVMVRPIVTDLRYQAEVLGQGRWKDLSVDIINTALHHLIKLATQYRDSSYTGVHILGVPNHCPVATRLHYVYQRFSKRQELFALYLDDISSAQVGHLHEKLAHDLSKQTV</sequence>
<dbReference type="OrthoDB" id="2394729at2759"/>
<comment type="caution">
    <text evidence="2">The sequence shown here is derived from an EMBL/GenBank/DDBJ whole genome shotgun (WGS) entry which is preliminary data.</text>
</comment>
<evidence type="ECO:0000256" key="1">
    <source>
        <dbReference type="SAM" id="MobiDB-lite"/>
    </source>
</evidence>
<reference evidence="2" key="1">
    <citation type="submission" date="2020-12" db="EMBL/GenBank/DDBJ databases">
        <title>Metabolic potential, ecology and presence of endohyphal bacteria is reflected in genomic diversity of Mucoromycotina.</title>
        <authorList>
            <person name="Muszewska A."/>
            <person name="Okrasinska A."/>
            <person name="Steczkiewicz K."/>
            <person name="Drgas O."/>
            <person name="Orlowska M."/>
            <person name="Perlinska-Lenart U."/>
            <person name="Aleksandrzak-Piekarczyk T."/>
            <person name="Szatraj K."/>
            <person name="Zielenkiewicz U."/>
            <person name="Pilsyk S."/>
            <person name="Malc E."/>
            <person name="Mieczkowski P."/>
            <person name="Kruszewska J.S."/>
            <person name="Biernat P."/>
            <person name="Pawlowska J."/>
        </authorList>
    </citation>
    <scope>NUCLEOTIDE SEQUENCE</scope>
    <source>
        <strain evidence="2">WA0000051536</strain>
    </source>
</reference>
<feature type="compositionally biased region" description="Low complexity" evidence="1">
    <location>
        <begin position="324"/>
        <end position="349"/>
    </location>
</feature>
<dbReference type="AlphaFoldDB" id="A0A8H7PPA9"/>
<proteinExistence type="predicted"/>
<feature type="compositionally biased region" description="Polar residues" evidence="1">
    <location>
        <begin position="265"/>
        <end position="305"/>
    </location>
</feature>
<feature type="compositionally biased region" description="Polar residues" evidence="1">
    <location>
        <begin position="169"/>
        <end position="191"/>
    </location>
</feature>
<dbReference type="EMBL" id="JAEPRA010000012">
    <property type="protein sequence ID" value="KAG2177445.1"/>
    <property type="molecule type" value="Genomic_DNA"/>
</dbReference>
<feature type="region of interest" description="Disordered" evidence="1">
    <location>
        <begin position="1"/>
        <end position="27"/>
    </location>
</feature>
<name>A0A8H7PPA9_9FUNG</name>
<feature type="compositionally biased region" description="Polar residues" evidence="1">
    <location>
        <begin position="200"/>
        <end position="213"/>
    </location>
</feature>
<dbReference type="Proteomes" id="UP000612746">
    <property type="component" value="Unassembled WGS sequence"/>
</dbReference>
<feature type="region of interest" description="Disordered" evidence="1">
    <location>
        <begin position="164"/>
        <end position="215"/>
    </location>
</feature>
<gene>
    <name evidence="2" type="ORF">INT44_007956</name>
</gene>